<keyword evidence="9" id="KW-1185">Reference proteome</keyword>
<feature type="region of interest" description="Disordered" evidence="6">
    <location>
        <begin position="356"/>
        <end position="377"/>
    </location>
</feature>
<keyword evidence="2" id="KW-0285">Flavoprotein</keyword>
<dbReference type="Pfam" id="PF01494">
    <property type="entry name" value="FAD_binding_3"/>
    <property type="match status" value="1"/>
</dbReference>
<dbReference type="PRINTS" id="PR00420">
    <property type="entry name" value="RNGMNOXGNASE"/>
</dbReference>
<dbReference type="STRING" id="1460663.A0A177CZ78"/>
<evidence type="ECO:0000313" key="8">
    <source>
        <dbReference type="EMBL" id="OAG12451.1"/>
    </source>
</evidence>
<evidence type="ECO:0000256" key="1">
    <source>
        <dbReference type="ARBA" id="ARBA00007992"/>
    </source>
</evidence>
<dbReference type="Proteomes" id="UP000077069">
    <property type="component" value="Unassembled WGS sequence"/>
</dbReference>
<reference evidence="8 9" key="1">
    <citation type="submission" date="2016-05" db="EMBL/GenBank/DDBJ databases">
        <title>Comparative analysis of secretome profiles of manganese(II)-oxidizing ascomycete fungi.</title>
        <authorList>
            <consortium name="DOE Joint Genome Institute"/>
            <person name="Zeiner C.A."/>
            <person name="Purvine S.O."/>
            <person name="Zink E.M."/>
            <person name="Wu S."/>
            <person name="Pasa-Tolic L."/>
            <person name="Chaput D.L."/>
            <person name="Haridas S."/>
            <person name="Grigoriev I.V."/>
            <person name="Santelli C.M."/>
            <person name="Hansel C.M."/>
        </authorList>
    </citation>
    <scope>NUCLEOTIDE SEQUENCE [LARGE SCALE GENOMIC DNA]</scope>
    <source>
        <strain evidence="8 9">AP3s5-JAC2a</strain>
    </source>
</reference>
<organism evidence="8 9">
    <name type="scientific">Paraphaeosphaeria sporulosa</name>
    <dbReference type="NCBI Taxonomy" id="1460663"/>
    <lineage>
        <taxon>Eukaryota</taxon>
        <taxon>Fungi</taxon>
        <taxon>Dikarya</taxon>
        <taxon>Ascomycota</taxon>
        <taxon>Pezizomycotina</taxon>
        <taxon>Dothideomycetes</taxon>
        <taxon>Pleosporomycetidae</taxon>
        <taxon>Pleosporales</taxon>
        <taxon>Massarineae</taxon>
        <taxon>Didymosphaeriaceae</taxon>
        <taxon>Paraphaeosphaeria</taxon>
    </lineage>
</organism>
<accession>A0A177CZ78</accession>
<evidence type="ECO:0000256" key="5">
    <source>
        <dbReference type="ARBA" id="ARBA00023033"/>
    </source>
</evidence>
<keyword evidence="4" id="KW-0560">Oxidoreductase</keyword>
<keyword evidence="3" id="KW-0274">FAD</keyword>
<evidence type="ECO:0000256" key="6">
    <source>
        <dbReference type="SAM" id="MobiDB-lite"/>
    </source>
</evidence>
<feature type="domain" description="FAD-binding" evidence="7">
    <location>
        <begin position="62"/>
        <end position="353"/>
    </location>
</feature>
<dbReference type="RefSeq" id="XP_018042816.1">
    <property type="nucleotide sequence ID" value="XM_018177323.1"/>
</dbReference>
<dbReference type="GO" id="GO:0071949">
    <property type="term" value="F:FAD binding"/>
    <property type="evidence" value="ECO:0007669"/>
    <property type="project" value="InterPro"/>
</dbReference>
<dbReference type="GeneID" id="28760809"/>
<dbReference type="InterPro" id="IPR036188">
    <property type="entry name" value="FAD/NAD-bd_sf"/>
</dbReference>
<sequence>MKIIIVGAGIAGLSTYLHLLKHLPNPTTHTLTIYESHSPQKNSPPNLTSLSSFSESTTIVGGGLGISPNGMRILRNLNSALHDAVTAQGFPVSHFVFRGANGWVLGSSPTSDATVRNLLSEEEEVCVASSRHGLRETLLRFVSQAGGKIKYHKIARVSHDTAGRPYVVFLAQDGVERIDEADLIIGADGVKSIVRSALFPSPEHQPIYTGLSGIGGFISMPLPIHTLNPPSMHFTFGRDGFFGYSPVSTEPASLMWWSTYETPLERAVSPVEIKDLLGQRHRTWKDPVIQDVVAQAEVQSVYPTWALGDLPHWGERGIVLIGDAAHALDPTTGQGASQALEDSLTLSLLLSSISTSDSSSNVSPGPSSPTSSSSVSQQHRIDTAIKLFHQIRSPRVNSIVQRGRKMSRRKRDVGVVAEYITYLFLWAMTRWPAVARWMLGDVNRELYTWDAATEVRKAVASWNSKEQ</sequence>
<dbReference type="EMBL" id="KV441548">
    <property type="protein sequence ID" value="OAG12451.1"/>
    <property type="molecule type" value="Genomic_DNA"/>
</dbReference>
<dbReference type="PANTHER" id="PTHR13789">
    <property type="entry name" value="MONOOXYGENASE"/>
    <property type="match status" value="1"/>
</dbReference>
<evidence type="ECO:0000256" key="2">
    <source>
        <dbReference type="ARBA" id="ARBA00022630"/>
    </source>
</evidence>
<dbReference type="InterPro" id="IPR050493">
    <property type="entry name" value="FAD-dep_Monooxygenase_BioMet"/>
</dbReference>
<dbReference type="Gene3D" id="3.50.50.60">
    <property type="entry name" value="FAD/NAD(P)-binding domain"/>
    <property type="match status" value="1"/>
</dbReference>
<feature type="compositionally biased region" description="Low complexity" evidence="6">
    <location>
        <begin position="356"/>
        <end position="376"/>
    </location>
</feature>
<name>A0A177CZ78_9PLEO</name>
<dbReference type="PANTHER" id="PTHR13789:SF309">
    <property type="entry name" value="PUTATIVE (AFU_ORTHOLOGUE AFUA_6G14510)-RELATED"/>
    <property type="match status" value="1"/>
</dbReference>
<comment type="similarity">
    <text evidence="1">Belongs to the paxM FAD-dependent monooxygenase family.</text>
</comment>
<evidence type="ECO:0000256" key="4">
    <source>
        <dbReference type="ARBA" id="ARBA00023002"/>
    </source>
</evidence>
<dbReference type="OrthoDB" id="16820at2759"/>
<evidence type="ECO:0000259" key="7">
    <source>
        <dbReference type="Pfam" id="PF01494"/>
    </source>
</evidence>
<evidence type="ECO:0000256" key="3">
    <source>
        <dbReference type="ARBA" id="ARBA00022827"/>
    </source>
</evidence>
<dbReference type="GO" id="GO:0004497">
    <property type="term" value="F:monooxygenase activity"/>
    <property type="evidence" value="ECO:0007669"/>
    <property type="project" value="UniProtKB-KW"/>
</dbReference>
<gene>
    <name evidence="8" type="ORF">CC84DRAFT_1159762</name>
</gene>
<dbReference type="SUPFAM" id="SSF51905">
    <property type="entry name" value="FAD/NAD(P)-binding domain"/>
    <property type="match status" value="1"/>
</dbReference>
<dbReference type="AlphaFoldDB" id="A0A177CZ78"/>
<keyword evidence="5" id="KW-0503">Monooxygenase</keyword>
<dbReference type="InParanoid" id="A0A177CZ78"/>
<dbReference type="InterPro" id="IPR002938">
    <property type="entry name" value="FAD-bd"/>
</dbReference>
<protein>
    <submittedName>
        <fullName evidence="8">FAD/NAD(P)-binding domain-containing protein</fullName>
    </submittedName>
</protein>
<evidence type="ECO:0000313" key="9">
    <source>
        <dbReference type="Proteomes" id="UP000077069"/>
    </source>
</evidence>
<proteinExistence type="inferred from homology"/>